<protein>
    <recommendedName>
        <fullName evidence="10">pectin lyase</fullName>
        <ecNumber evidence="10">4.2.2.10</ecNumber>
    </recommendedName>
</protein>
<evidence type="ECO:0000256" key="10">
    <source>
        <dbReference type="ARBA" id="ARBA00039082"/>
    </source>
</evidence>
<evidence type="ECO:0000256" key="11">
    <source>
        <dbReference type="RuleBase" id="RU361173"/>
    </source>
</evidence>
<comment type="subcellular location">
    <subcellularLocation>
        <location evidence="1 11">Secreted</location>
    </subcellularLocation>
</comment>
<proteinExistence type="inferred from homology"/>
<keyword evidence="3 11" id="KW-0964">Secreted</keyword>
<keyword evidence="7 11" id="KW-0456">Lyase</keyword>
<dbReference type="AlphaFoldDB" id="A7E418"/>
<dbReference type="PANTHER" id="PTHR31683:SF67">
    <property type="entry name" value="PECTIN LYASE F-RELATED"/>
    <property type="match status" value="1"/>
</dbReference>
<evidence type="ECO:0000256" key="7">
    <source>
        <dbReference type="ARBA" id="ARBA00023239"/>
    </source>
</evidence>
<feature type="signal peptide" evidence="12">
    <location>
        <begin position="1"/>
        <end position="18"/>
    </location>
</feature>
<evidence type="ECO:0000259" key="13">
    <source>
        <dbReference type="SMART" id="SM00656"/>
    </source>
</evidence>
<dbReference type="GO" id="GO:0045490">
    <property type="term" value="P:pectin catabolic process"/>
    <property type="evidence" value="ECO:0000318"/>
    <property type="project" value="GO_Central"/>
</dbReference>
<dbReference type="OMA" id="DWCGSYP"/>
<keyword evidence="5" id="KW-1015">Disulfide bond</keyword>
<accession>A7E418</accession>
<name>A7E418_SCLS1</name>
<gene>
    <name evidence="14" type="ORF">SS1G_00040</name>
</gene>
<dbReference type="SUPFAM" id="SSF51126">
    <property type="entry name" value="Pectin lyase-like"/>
    <property type="match status" value="1"/>
</dbReference>
<dbReference type="Pfam" id="PF00544">
    <property type="entry name" value="Pectate_lyase_4"/>
    <property type="match status" value="1"/>
</dbReference>
<feature type="chain" id="PRO_5002705443" description="pectin lyase" evidence="12">
    <location>
        <begin position="19"/>
        <end position="403"/>
    </location>
</feature>
<dbReference type="EMBL" id="CH476621">
    <property type="protein sequence ID" value="EDN90640.1"/>
    <property type="molecule type" value="Genomic_DNA"/>
</dbReference>
<keyword evidence="11" id="KW-0119">Carbohydrate metabolism</keyword>
<evidence type="ECO:0000256" key="2">
    <source>
        <dbReference type="ARBA" id="ARBA00010980"/>
    </source>
</evidence>
<dbReference type="KEGG" id="ssl:SS1G_00040"/>
<comment type="function">
    <text evidence="9">Pectinolytic enzymes consist of four classes of enzymes: pectin lyase, polygalacturonase, pectin methylesterase and rhamnogalacturonase. Among pectinolytic enzymes, pectin lyase is the most important in depolymerization of pectin, since it cleaves internal glycosidic bonds of highly methylated pectins.</text>
</comment>
<keyword evidence="11" id="KW-0624">Polysaccharide degradation</keyword>
<evidence type="ECO:0000313" key="15">
    <source>
        <dbReference type="Proteomes" id="UP000001312"/>
    </source>
</evidence>
<dbReference type="PANTHER" id="PTHR31683">
    <property type="entry name" value="PECTATE LYASE 18-RELATED"/>
    <property type="match status" value="1"/>
</dbReference>
<reference evidence="15" key="1">
    <citation type="journal article" date="2011" name="PLoS Genet.">
        <title>Genomic analysis of the necrotrophic fungal pathogens Sclerotinia sclerotiorum and Botrytis cinerea.</title>
        <authorList>
            <person name="Amselem J."/>
            <person name="Cuomo C.A."/>
            <person name="van Kan J.A."/>
            <person name="Viaud M."/>
            <person name="Benito E.P."/>
            <person name="Couloux A."/>
            <person name="Coutinho P.M."/>
            <person name="de Vries R.P."/>
            <person name="Dyer P.S."/>
            <person name="Fillinger S."/>
            <person name="Fournier E."/>
            <person name="Gout L."/>
            <person name="Hahn M."/>
            <person name="Kohn L."/>
            <person name="Lapalu N."/>
            <person name="Plummer K.M."/>
            <person name="Pradier J.M."/>
            <person name="Quevillon E."/>
            <person name="Sharon A."/>
            <person name="Simon A."/>
            <person name="ten Have A."/>
            <person name="Tudzynski B."/>
            <person name="Tudzynski P."/>
            <person name="Wincker P."/>
            <person name="Andrew M."/>
            <person name="Anthouard V."/>
            <person name="Beever R.E."/>
            <person name="Beffa R."/>
            <person name="Benoit I."/>
            <person name="Bouzid O."/>
            <person name="Brault B."/>
            <person name="Chen Z."/>
            <person name="Choquer M."/>
            <person name="Collemare J."/>
            <person name="Cotton P."/>
            <person name="Danchin E.G."/>
            <person name="Da Silva C."/>
            <person name="Gautier A."/>
            <person name="Giraud C."/>
            <person name="Giraud T."/>
            <person name="Gonzalez C."/>
            <person name="Grossetete S."/>
            <person name="Guldener U."/>
            <person name="Henrissat B."/>
            <person name="Howlett B.J."/>
            <person name="Kodira C."/>
            <person name="Kretschmer M."/>
            <person name="Lappartient A."/>
            <person name="Leroch M."/>
            <person name="Levis C."/>
            <person name="Mauceli E."/>
            <person name="Neuveglise C."/>
            <person name="Oeser B."/>
            <person name="Pearson M."/>
            <person name="Poulain J."/>
            <person name="Poussereau N."/>
            <person name="Quesneville H."/>
            <person name="Rascle C."/>
            <person name="Schumacher J."/>
            <person name="Segurens B."/>
            <person name="Sexton A."/>
            <person name="Silva E."/>
            <person name="Sirven C."/>
            <person name="Soanes D.M."/>
            <person name="Talbot N.J."/>
            <person name="Templeton M."/>
            <person name="Yandava C."/>
            <person name="Yarden O."/>
            <person name="Zeng Q."/>
            <person name="Rollins J.A."/>
            <person name="Lebrun M.H."/>
            <person name="Dickman M."/>
        </authorList>
    </citation>
    <scope>NUCLEOTIDE SEQUENCE [LARGE SCALE GENOMIC DNA]</scope>
    <source>
        <strain evidence="15">ATCC 18683 / 1980 / Ss-1</strain>
    </source>
</reference>
<dbReference type="InParanoid" id="A7E418"/>
<dbReference type="eggNOG" id="ENOG502QXM6">
    <property type="taxonomic scope" value="Eukaryota"/>
</dbReference>
<feature type="domain" description="Pectate lyase" evidence="13">
    <location>
        <begin position="91"/>
        <end position="299"/>
    </location>
</feature>
<comment type="catalytic activity">
    <reaction evidence="8">
        <text>Eliminative cleavage of (1-&gt;4)-alpha-D-galacturonan methyl ester to give oligosaccharides with 4-deoxy-6-O-methyl-alpha-D-galact-4-enuronosyl groups at their non-reducing ends.</text>
        <dbReference type="EC" id="4.2.2.10"/>
    </reaction>
</comment>
<dbReference type="GO" id="GO:0047490">
    <property type="term" value="F:pectin lyase activity"/>
    <property type="evidence" value="ECO:0007669"/>
    <property type="project" value="UniProtKB-EC"/>
</dbReference>
<evidence type="ECO:0000256" key="5">
    <source>
        <dbReference type="ARBA" id="ARBA00023157"/>
    </source>
</evidence>
<comment type="similarity">
    <text evidence="2 11">Belongs to the polysaccharide lyase 1 family.</text>
</comment>
<evidence type="ECO:0000256" key="1">
    <source>
        <dbReference type="ARBA" id="ARBA00004613"/>
    </source>
</evidence>
<evidence type="ECO:0000313" key="14">
    <source>
        <dbReference type="EMBL" id="EDN90640.1"/>
    </source>
</evidence>
<dbReference type="GeneID" id="5494895"/>
<dbReference type="EC" id="4.2.2.10" evidence="10"/>
<evidence type="ECO:0000256" key="8">
    <source>
        <dbReference type="ARBA" id="ARBA00036818"/>
    </source>
</evidence>
<dbReference type="SMART" id="SM00656">
    <property type="entry name" value="Amb_all"/>
    <property type="match status" value="1"/>
</dbReference>
<sequence>MYSLLFWFAAALFTSVHGANDTGSAPGAAQGVTGGGNATPVTPTTTAQLISYLTDSSPRVILITKTFDFRGSMGTTTAAGCIPSSNTCGSSGQNAINANGWCGSSPKTTVSYDNAGTTAILVKSNKSIIGVGSAGVIVGRGLNLKGVTNVIIQNIHITNLNPSLIWGGDAITLAGTDLIWIDHCKFSLIGRQMLVTGYQAAGRVTVSNNEFDGKTSWSSSCNNQHYWTMLFLGASDYITLLNNYVHDCSGRAPKVGGSGTIYMHAVNNYFASIDGHDFDVAKGGAVLMEGNYFKTVKTPITAASSTAGGSIFNAVAGTESSCSASLGRACFSNAADGSGKITAFSKTDFFSSFKSKGMSSFPAAIAASGVPAYVMANAGIGKIKGGVEARDRAVDSEKRAEAI</sequence>
<dbReference type="Gene3D" id="2.160.20.10">
    <property type="entry name" value="Single-stranded right-handed beta-helix, Pectin lyase-like"/>
    <property type="match status" value="1"/>
</dbReference>
<dbReference type="GO" id="GO:0005576">
    <property type="term" value="C:extracellular region"/>
    <property type="evidence" value="ECO:0007669"/>
    <property type="project" value="UniProtKB-SubCell"/>
</dbReference>
<evidence type="ECO:0000256" key="3">
    <source>
        <dbReference type="ARBA" id="ARBA00022525"/>
    </source>
</evidence>
<keyword evidence="15" id="KW-1185">Reference proteome</keyword>
<evidence type="ECO:0000256" key="12">
    <source>
        <dbReference type="SAM" id="SignalP"/>
    </source>
</evidence>
<keyword evidence="4 12" id="KW-0732">Signal</keyword>
<dbReference type="FunFam" id="2.160.20.10:FF:000003">
    <property type="entry name" value="Pectin lyase F"/>
    <property type="match status" value="1"/>
</dbReference>
<organism evidence="14 15">
    <name type="scientific">Sclerotinia sclerotiorum (strain ATCC 18683 / 1980 / Ss-1)</name>
    <name type="common">White mold</name>
    <name type="synonym">Whetzelinia sclerotiorum</name>
    <dbReference type="NCBI Taxonomy" id="665079"/>
    <lineage>
        <taxon>Eukaryota</taxon>
        <taxon>Fungi</taxon>
        <taxon>Dikarya</taxon>
        <taxon>Ascomycota</taxon>
        <taxon>Pezizomycotina</taxon>
        <taxon>Leotiomycetes</taxon>
        <taxon>Helotiales</taxon>
        <taxon>Sclerotiniaceae</taxon>
        <taxon>Sclerotinia</taxon>
    </lineage>
</organism>
<dbReference type="Proteomes" id="UP000001312">
    <property type="component" value="Unassembled WGS sequence"/>
</dbReference>
<evidence type="ECO:0000256" key="4">
    <source>
        <dbReference type="ARBA" id="ARBA00022729"/>
    </source>
</evidence>
<evidence type="ECO:0000256" key="6">
    <source>
        <dbReference type="ARBA" id="ARBA00023180"/>
    </source>
</evidence>
<dbReference type="InterPro" id="IPR012334">
    <property type="entry name" value="Pectin_lyas_fold"/>
</dbReference>
<dbReference type="GO" id="GO:0030570">
    <property type="term" value="F:pectate lyase activity"/>
    <property type="evidence" value="ECO:0000318"/>
    <property type="project" value="GO_Central"/>
</dbReference>
<dbReference type="InterPro" id="IPR002022">
    <property type="entry name" value="Pec_lyase"/>
</dbReference>
<keyword evidence="6" id="KW-0325">Glycoprotein</keyword>
<dbReference type="RefSeq" id="XP_001597954.1">
    <property type="nucleotide sequence ID" value="XM_001597904.1"/>
</dbReference>
<dbReference type="InterPro" id="IPR045032">
    <property type="entry name" value="PEL"/>
</dbReference>
<dbReference type="HOGENOM" id="CLU_021980_0_1_1"/>
<dbReference type="InterPro" id="IPR011050">
    <property type="entry name" value="Pectin_lyase_fold/virulence"/>
</dbReference>
<evidence type="ECO:0000256" key="9">
    <source>
        <dbReference type="ARBA" id="ARBA00037631"/>
    </source>
</evidence>